<dbReference type="RefSeq" id="WP_258568736.1">
    <property type="nucleotide sequence ID" value="NZ_CP092900.1"/>
</dbReference>
<evidence type="ECO:0000313" key="3">
    <source>
        <dbReference type="Proteomes" id="UP001055955"/>
    </source>
</evidence>
<evidence type="ECO:0000313" key="2">
    <source>
        <dbReference type="EMBL" id="UTC24947.1"/>
    </source>
</evidence>
<organism evidence="2 3">
    <name type="scientific">Candidatus Comchoanobacter bicostacola</name>
    <dbReference type="NCBI Taxonomy" id="2919598"/>
    <lineage>
        <taxon>Bacteria</taxon>
        <taxon>Pseudomonadati</taxon>
        <taxon>Pseudomonadota</taxon>
        <taxon>Gammaproteobacteria</taxon>
        <taxon>Candidatus Comchoanobacterales</taxon>
        <taxon>Candidatus Comchoanobacteraceae</taxon>
        <taxon>Candidatus Comchoanobacter</taxon>
    </lineage>
</organism>
<accession>A0ABY5DM82</accession>
<dbReference type="EMBL" id="CP092900">
    <property type="protein sequence ID" value="UTC24947.1"/>
    <property type="molecule type" value="Genomic_DNA"/>
</dbReference>
<reference evidence="2 3" key="1">
    <citation type="journal article" date="2022" name="Nat. Microbiol.">
        <title>The microbiome of a bacterivorous marine choanoflagellate contains a resource-demanding obligate bacterial associate.</title>
        <authorList>
            <person name="Needham D.M."/>
            <person name="Poirier C."/>
            <person name="Bachy C."/>
            <person name="George E.E."/>
            <person name="Wilken S."/>
            <person name="Yung C.C.M."/>
            <person name="Limardo A.J."/>
            <person name="Morando M."/>
            <person name="Sudek L."/>
            <person name="Malmstrom R.R."/>
            <person name="Keeling P.J."/>
            <person name="Santoro A.E."/>
            <person name="Worden A.Z."/>
        </authorList>
    </citation>
    <scope>NUCLEOTIDE SEQUENCE [LARGE SCALE GENOMIC DNA]</scope>
    <source>
        <strain evidence="2 3">Comchoano-1</strain>
    </source>
</reference>
<sequence>MQAEKTAHRLLDPQVKQVSEPLNQFRGLLSQRLEIEFAGSPTKLDHLSWSSMTKSYRCAHCGVDLFDDQSIVGHFKYANHPEHTLATLKTGMESNNHTLKHHLNAISFLDQHPEMVSDLTDKKRGYNQAYIEKRLNSMMPGFVGAVAKSQAKIKVDGRVKTGVERVEYLNARGNLLTKMHPEEYSSQATAFPSVPNAFLSILQQLTDLSYRPCPRDNDSRAPGTSGHKKKFDPAQMQWLDTGFGGKSGPKVFKSTTCSMQKNSTTLASPFGFDSFGAGNYQTGFAFDANKCNIDDQYTWFGNGVTYTKPWYTASAVQNPRYLPASFFGVQLNNVFHAAHRLSAPQNEILARPTLESVVAVLAEADSFVARLSALVQCHLVNIYKVKQALPTAVVMLKNMRQNVYQAYTAEKIAEDLMYLFKKALGKYGISHFGCLRSIPDAKKLLRQVWVVKLPETVSIELKRLIDAEAIRWDGKIDETKRSEFLNLANSFSDVYNEVGILAHWAPTNCLEILSVKKGESVDAIKRYLRDLSGRYEASKEVSDTELNAVKDIIMNKPFKGYSPQDVISASAILGEDVMDRMISQLTPLNIKKLKAECSGKISFFGLFKSPPNAVDRAISQRLDVLSP</sequence>
<dbReference type="Proteomes" id="UP001055955">
    <property type="component" value="Chromosome"/>
</dbReference>
<protein>
    <recommendedName>
        <fullName evidence="1">C2H2-type domain-containing protein</fullName>
    </recommendedName>
</protein>
<proteinExistence type="predicted"/>
<dbReference type="PROSITE" id="PS00028">
    <property type="entry name" value="ZINC_FINGER_C2H2_1"/>
    <property type="match status" value="1"/>
</dbReference>
<evidence type="ECO:0000259" key="1">
    <source>
        <dbReference type="PROSITE" id="PS00028"/>
    </source>
</evidence>
<keyword evidence="3" id="KW-1185">Reference proteome</keyword>
<name>A0ABY5DM82_9GAMM</name>
<gene>
    <name evidence="2" type="ORF">MMH89_02140</name>
</gene>
<feature type="domain" description="C2H2-type" evidence="1">
    <location>
        <begin position="58"/>
        <end position="80"/>
    </location>
</feature>
<dbReference type="InterPro" id="IPR013087">
    <property type="entry name" value="Znf_C2H2_type"/>
</dbReference>